<name>A0A451ATI1_9GAMM</name>
<dbReference type="EMBL" id="CAADFZ010000384">
    <property type="protein sequence ID" value="VFK69358.1"/>
    <property type="molecule type" value="Genomic_DNA"/>
</dbReference>
<dbReference type="AlphaFoldDB" id="A0A451ATI1"/>
<gene>
    <name evidence="1" type="ORF">BECKUNK1418G_GA0071005_13842</name>
    <name evidence="2" type="ORF">BECKUNK1418H_GA0071006_13672</name>
</gene>
<reference evidence="1" key="1">
    <citation type="submission" date="2019-02" db="EMBL/GenBank/DDBJ databases">
        <authorList>
            <person name="Gruber-Vodicka R. H."/>
            <person name="Seah K. B. B."/>
        </authorList>
    </citation>
    <scope>NUCLEOTIDE SEQUENCE</scope>
    <source>
        <strain evidence="2">BECK_BY19</strain>
        <strain evidence="1">BECK_BY8</strain>
    </source>
</reference>
<sequence>MLLVRDESGEIEENWWNRYHWQEGIQECLPDDGWRFTLELEGQAMLIPKNTLPETRRGN</sequence>
<evidence type="ECO:0000313" key="2">
    <source>
        <dbReference type="EMBL" id="VFK73917.1"/>
    </source>
</evidence>
<evidence type="ECO:0000313" key="1">
    <source>
        <dbReference type="EMBL" id="VFK69358.1"/>
    </source>
</evidence>
<accession>A0A451ATI1</accession>
<protein>
    <submittedName>
        <fullName evidence="1">Uncharacterized protein</fullName>
    </submittedName>
</protein>
<organism evidence="1">
    <name type="scientific">Candidatus Kentrum sp. UNK</name>
    <dbReference type="NCBI Taxonomy" id="2126344"/>
    <lineage>
        <taxon>Bacteria</taxon>
        <taxon>Pseudomonadati</taxon>
        <taxon>Pseudomonadota</taxon>
        <taxon>Gammaproteobacteria</taxon>
        <taxon>Candidatus Kentrum</taxon>
    </lineage>
</organism>
<dbReference type="EMBL" id="CAADGD010000367">
    <property type="protein sequence ID" value="VFK73917.1"/>
    <property type="molecule type" value="Genomic_DNA"/>
</dbReference>
<proteinExistence type="predicted"/>